<feature type="compositionally biased region" description="Low complexity" evidence="2">
    <location>
        <begin position="304"/>
        <end position="316"/>
    </location>
</feature>
<keyword evidence="5" id="KW-1185">Reference proteome</keyword>
<dbReference type="OrthoDB" id="3223806at2759"/>
<dbReference type="AlphaFoldDB" id="A0A2G8RNE1"/>
<dbReference type="PANTHER" id="PTHR48104:SF30">
    <property type="entry name" value="METACASPASE-1"/>
    <property type="match status" value="1"/>
</dbReference>
<dbReference type="GO" id="GO:0004197">
    <property type="term" value="F:cysteine-type endopeptidase activity"/>
    <property type="evidence" value="ECO:0007669"/>
    <property type="project" value="InterPro"/>
</dbReference>
<proteinExistence type="inferred from homology"/>
<feature type="region of interest" description="Disordered" evidence="2">
    <location>
        <begin position="253"/>
        <end position="274"/>
    </location>
</feature>
<reference evidence="4 5" key="1">
    <citation type="journal article" date="2015" name="Sci. Rep.">
        <title>Chromosome-level genome map provides insights into diverse defense mechanisms in the medicinal fungus Ganoderma sinense.</title>
        <authorList>
            <person name="Zhu Y."/>
            <person name="Xu J."/>
            <person name="Sun C."/>
            <person name="Zhou S."/>
            <person name="Xu H."/>
            <person name="Nelson D.R."/>
            <person name="Qian J."/>
            <person name="Song J."/>
            <person name="Luo H."/>
            <person name="Xiang L."/>
            <person name="Li Y."/>
            <person name="Xu Z."/>
            <person name="Ji A."/>
            <person name="Wang L."/>
            <person name="Lu S."/>
            <person name="Hayward A."/>
            <person name="Sun W."/>
            <person name="Li X."/>
            <person name="Schwartz D.C."/>
            <person name="Wang Y."/>
            <person name="Chen S."/>
        </authorList>
    </citation>
    <scope>NUCLEOTIDE SEQUENCE [LARGE SCALE GENOMIC DNA]</scope>
    <source>
        <strain evidence="4 5">ZZ0214-1</strain>
    </source>
</reference>
<feature type="domain" description="Peptidase C14 caspase" evidence="3">
    <location>
        <begin position="47"/>
        <end position="202"/>
    </location>
</feature>
<dbReference type="EMBL" id="AYKW01000068">
    <property type="protein sequence ID" value="PIL23034.1"/>
    <property type="molecule type" value="Genomic_DNA"/>
</dbReference>
<accession>A0A2G8RNE1</accession>
<evidence type="ECO:0000256" key="2">
    <source>
        <dbReference type="SAM" id="MobiDB-lite"/>
    </source>
</evidence>
<gene>
    <name evidence="4" type="ORF">GSI_14341</name>
</gene>
<dbReference type="Gene3D" id="3.40.50.12660">
    <property type="match status" value="1"/>
</dbReference>
<feature type="compositionally biased region" description="Basic and acidic residues" evidence="2">
    <location>
        <begin position="319"/>
        <end position="335"/>
    </location>
</feature>
<sequence>MPKIPILRRLTAPLGLTRIQPQPILRRFTTFCHSVNGSQAAPVIKLRKKALIIGIQYAGTDCRLRNTHRDAKLWRDLLIRKYGFDAKDIVMMLDEGEDSSTFWPTKLHILREIDNFVSGVNAGDELVFYYSGHTSQIETDDANEEDGLNEVLLPVDYKEDDVATYIVDNDLRELLVDRLPIGSKLTAVFDSCHSGTLLDLDHYLCNEVYHPFLCRAPSKQKSKWMAMERKNAHGPAPEWTVEGEGSPRLVVRGRAASPEGTRIHQRLRESPEKVSCIDTALTQLDDSADKQRRFQVETREHTSSRAPSRANSASSPLPERADSGKPVRTDTESGRRTSVQTRQTSIQIRQATSQSERAKTKRSATRQNSLASVISSLNLCRTASPEPLPGVMTAQCIVGNCILSDGPKLDVTSLAATHDPEEAYEGSDGYSMTKVLVEILDDDPHPTYHQLAYKLGQICCTKVKEIEKKNRKRKEENTKRKQKKRVLERVNWTVPQIGSMMPDVLNSHFMKKNTPSR</sequence>
<feature type="region of interest" description="Disordered" evidence="2">
    <location>
        <begin position="287"/>
        <end position="367"/>
    </location>
</feature>
<dbReference type="PANTHER" id="PTHR48104">
    <property type="entry name" value="METACASPASE-4"/>
    <property type="match status" value="1"/>
</dbReference>
<comment type="similarity">
    <text evidence="1">Belongs to the peptidase C14B family.</text>
</comment>
<name>A0A2G8RNE1_9APHY</name>
<feature type="compositionally biased region" description="Basic and acidic residues" evidence="2">
    <location>
        <begin position="287"/>
        <end position="303"/>
    </location>
</feature>
<dbReference type="Pfam" id="PF00656">
    <property type="entry name" value="Peptidase_C14"/>
    <property type="match status" value="1"/>
</dbReference>
<evidence type="ECO:0000256" key="1">
    <source>
        <dbReference type="ARBA" id="ARBA00009005"/>
    </source>
</evidence>
<dbReference type="GO" id="GO:0006508">
    <property type="term" value="P:proteolysis"/>
    <property type="evidence" value="ECO:0007669"/>
    <property type="project" value="InterPro"/>
</dbReference>
<organism evidence="4 5">
    <name type="scientific">Ganoderma sinense ZZ0214-1</name>
    <dbReference type="NCBI Taxonomy" id="1077348"/>
    <lineage>
        <taxon>Eukaryota</taxon>
        <taxon>Fungi</taxon>
        <taxon>Dikarya</taxon>
        <taxon>Basidiomycota</taxon>
        <taxon>Agaricomycotina</taxon>
        <taxon>Agaricomycetes</taxon>
        <taxon>Polyporales</taxon>
        <taxon>Polyporaceae</taxon>
        <taxon>Ganoderma</taxon>
    </lineage>
</organism>
<comment type="caution">
    <text evidence="4">The sequence shown here is derived from an EMBL/GenBank/DDBJ whole genome shotgun (WGS) entry which is preliminary data.</text>
</comment>
<dbReference type="InterPro" id="IPR050452">
    <property type="entry name" value="Metacaspase"/>
</dbReference>
<dbReference type="InterPro" id="IPR011600">
    <property type="entry name" value="Pept_C14_caspase"/>
</dbReference>
<protein>
    <recommendedName>
        <fullName evidence="3">Peptidase C14 caspase domain-containing protein</fullName>
    </recommendedName>
</protein>
<evidence type="ECO:0000313" key="4">
    <source>
        <dbReference type="EMBL" id="PIL23034.1"/>
    </source>
</evidence>
<dbReference type="Proteomes" id="UP000230002">
    <property type="component" value="Unassembled WGS sequence"/>
</dbReference>
<dbReference type="GO" id="GO:0005737">
    <property type="term" value="C:cytoplasm"/>
    <property type="evidence" value="ECO:0007669"/>
    <property type="project" value="TreeGrafter"/>
</dbReference>
<evidence type="ECO:0000259" key="3">
    <source>
        <dbReference type="Pfam" id="PF00656"/>
    </source>
</evidence>
<feature type="compositionally biased region" description="Polar residues" evidence="2">
    <location>
        <begin position="336"/>
        <end position="355"/>
    </location>
</feature>
<evidence type="ECO:0000313" key="5">
    <source>
        <dbReference type="Proteomes" id="UP000230002"/>
    </source>
</evidence>